<dbReference type="Pfam" id="PF13449">
    <property type="entry name" value="Phytase-like"/>
    <property type="match status" value="1"/>
</dbReference>
<evidence type="ECO:0000313" key="4">
    <source>
        <dbReference type="Proteomes" id="UP000307874"/>
    </source>
</evidence>
<feature type="signal peptide" evidence="1">
    <location>
        <begin position="1"/>
        <end position="24"/>
    </location>
</feature>
<dbReference type="Proteomes" id="UP000307874">
    <property type="component" value="Unassembled WGS sequence"/>
</dbReference>
<proteinExistence type="predicted"/>
<feature type="domain" description="Phytase-like" evidence="2">
    <location>
        <begin position="449"/>
        <end position="714"/>
    </location>
</feature>
<dbReference type="InterPro" id="IPR052956">
    <property type="entry name" value="Mesenchyme-surface_protein"/>
</dbReference>
<dbReference type="SUPFAM" id="SSF63829">
    <property type="entry name" value="Calcium-dependent phosphotriesterase"/>
    <property type="match status" value="1"/>
</dbReference>
<dbReference type="InterPro" id="IPR015943">
    <property type="entry name" value="WD40/YVTN_repeat-like_dom_sf"/>
</dbReference>
<dbReference type="InterPro" id="IPR011044">
    <property type="entry name" value="Quino_amine_DH_bsu"/>
</dbReference>
<evidence type="ECO:0000313" key="3">
    <source>
        <dbReference type="EMBL" id="TNB47268.1"/>
    </source>
</evidence>
<dbReference type="EMBL" id="VCLB01000007">
    <property type="protein sequence ID" value="TNB47268.1"/>
    <property type="molecule type" value="Genomic_DNA"/>
</dbReference>
<keyword evidence="4" id="KW-1185">Reference proteome</keyword>
<dbReference type="Gene3D" id="2.130.10.10">
    <property type="entry name" value="YVTN repeat-like/Quinoprotein amine dehydrogenase"/>
    <property type="match status" value="1"/>
</dbReference>
<accession>A0A5C4JPL3</accession>
<dbReference type="RefSeq" id="WP_138749098.1">
    <property type="nucleotide sequence ID" value="NZ_VCLB01000007.1"/>
</dbReference>
<comment type="caution">
    <text evidence="3">The sequence shown here is derived from an EMBL/GenBank/DDBJ whole genome shotgun (WGS) entry which is preliminary data.</text>
</comment>
<reference evidence="3 4" key="1">
    <citation type="submission" date="2019-06" db="EMBL/GenBank/DDBJ databases">
        <title>Martelella lutilitoris sp. nov., isolated from a tidal mudflat.</title>
        <authorList>
            <person name="Kim Y.-J."/>
        </authorList>
    </citation>
    <scope>NUCLEOTIDE SEQUENCE [LARGE SCALE GENOMIC DNA]</scope>
    <source>
        <strain evidence="3 4">GH2-6</strain>
    </source>
</reference>
<sequence>MKLRLSSAALSAALLASAAIPASADPVFNRIAVFPVNENLPADMDAMSATSAEIITATEDGNMLVYSDSPLEAVGFIDIKDPRAPKPAGIVKLDGEPTSVAVSGAKAFVGVNTSESFTAPSGFLGVIDIASKTLEAQCDLGGQPDSVAVSPDGSIVAIAIENERDEDLNDGEIPQMPAGDLVIISLKDGVADCATTKHVAMTGFDEMTAPSDPEPEFIDINDDNEIVVTMQENNGIAVVDGNTGAVKTHFSAGTVDLTGIDTEKDGKLDFTGSLNDVPREPDTVKWLDNDRFVIANEGDYKGGSRGFSIFSDAGELLHEAGTSFERAVAAIGHFPDKRAGKKGVEPEGLIVGQYGDTNYLFVMSERGSVVGVYNDNVQEAPELVQLLPSGIGPESGVAIPARNLLVTANEEDLGPDGGVRAHVMLYAYEEGEADYPQIASDVSRDPLIGFGALSGLAADPADASKLYAVNDSFYSGQPSVFIIDASKKPALITDAIRVTRNGEPAEKLDLEGVAVDGNGGFWLASEGNPDKDVPHAVLHIDGTGEITETIDLPEELLANQTRFGMEGITTVGEGDDLTLWMAVQREWADDAKGFVKLLAYTPATGAWGAVSYPLETPEKGWMGLSEITANGDNVYIVERDNQIGAAAKVKKLFKVSLADMKPAAIGSELPVVEKQEVVDLLPLMKSATNGYVVDKIEGFTIAADGTAYAVTDNDGVDDSSGETLFFKVPMNM</sequence>
<dbReference type="SUPFAM" id="SSF50969">
    <property type="entry name" value="YVTN repeat-like/Quinoprotein amine dehydrogenase"/>
    <property type="match status" value="1"/>
</dbReference>
<protein>
    <submittedName>
        <fullName evidence="3">Alkaline phosphatase</fullName>
    </submittedName>
</protein>
<dbReference type="InterPro" id="IPR027372">
    <property type="entry name" value="Phytase-like_dom"/>
</dbReference>
<dbReference type="PANTHER" id="PTHR46928:SF1">
    <property type="entry name" value="MESENCHYME-SPECIFIC CELL SURFACE GLYCOPROTEIN"/>
    <property type="match status" value="1"/>
</dbReference>
<evidence type="ECO:0000259" key="2">
    <source>
        <dbReference type="Pfam" id="PF13449"/>
    </source>
</evidence>
<name>A0A5C4JPL3_9HYPH</name>
<dbReference type="PANTHER" id="PTHR46928">
    <property type="entry name" value="MESENCHYME-SPECIFIC CELL SURFACE GLYCOPROTEIN"/>
    <property type="match status" value="1"/>
</dbReference>
<organism evidence="3 4">
    <name type="scientific">Martelella lutilitoris</name>
    <dbReference type="NCBI Taxonomy" id="2583532"/>
    <lineage>
        <taxon>Bacteria</taxon>
        <taxon>Pseudomonadati</taxon>
        <taxon>Pseudomonadota</taxon>
        <taxon>Alphaproteobacteria</taxon>
        <taxon>Hyphomicrobiales</taxon>
        <taxon>Aurantimonadaceae</taxon>
        <taxon>Martelella</taxon>
    </lineage>
</organism>
<evidence type="ECO:0000256" key="1">
    <source>
        <dbReference type="SAM" id="SignalP"/>
    </source>
</evidence>
<gene>
    <name evidence="3" type="ORF">FF124_13935</name>
</gene>
<feature type="chain" id="PRO_5023126308" evidence="1">
    <location>
        <begin position="25"/>
        <end position="732"/>
    </location>
</feature>
<dbReference type="OrthoDB" id="9803927at2"/>
<keyword evidence="1" id="KW-0732">Signal</keyword>
<dbReference type="AlphaFoldDB" id="A0A5C4JPL3"/>